<dbReference type="NCBIfam" id="TIGR03454">
    <property type="entry name" value="partition_RepB"/>
    <property type="match status" value="1"/>
</dbReference>
<dbReference type="SMART" id="SM00470">
    <property type="entry name" value="ParB"/>
    <property type="match status" value="1"/>
</dbReference>
<dbReference type="NCBIfam" id="TIGR00180">
    <property type="entry name" value="parB_part"/>
    <property type="match status" value="1"/>
</dbReference>
<comment type="caution">
    <text evidence="3">The sequence shown here is derived from an EMBL/GenBank/DDBJ whole genome shotgun (WGS) entry which is preliminary data.</text>
</comment>
<dbReference type="Pfam" id="PF02195">
    <property type="entry name" value="ParB_N"/>
    <property type="match status" value="1"/>
</dbReference>
<feature type="domain" description="ParB-like N-terminal" evidence="2">
    <location>
        <begin position="71"/>
        <end position="162"/>
    </location>
</feature>
<dbReference type="GO" id="GO:0003677">
    <property type="term" value="F:DNA binding"/>
    <property type="evidence" value="ECO:0007669"/>
    <property type="project" value="InterPro"/>
</dbReference>
<dbReference type="PANTHER" id="PTHR33375">
    <property type="entry name" value="CHROMOSOME-PARTITIONING PROTEIN PARB-RELATED"/>
    <property type="match status" value="1"/>
</dbReference>
<evidence type="ECO:0000259" key="2">
    <source>
        <dbReference type="SMART" id="SM00470"/>
    </source>
</evidence>
<evidence type="ECO:0000313" key="3">
    <source>
        <dbReference type="EMBL" id="RXF71416.1"/>
    </source>
</evidence>
<reference evidence="3 4" key="1">
    <citation type="submission" date="2018-12" db="EMBL/GenBank/DDBJ databases">
        <title>bacterium Hansschlegelia zhihuaiae S113.</title>
        <authorList>
            <person name="He J."/>
        </authorList>
    </citation>
    <scope>NUCLEOTIDE SEQUENCE [LARGE SCALE GENOMIC DNA]</scope>
    <source>
        <strain evidence="3 4">S 113</strain>
    </source>
</reference>
<keyword evidence="4" id="KW-1185">Reference proteome</keyword>
<evidence type="ECO:0000256" key="1">
    <source>
        <dbReference type="ARBA" id="ARBA00006295"/>
    </source>
</evidence>
<organism evidence="3 4">
    <name type="scientific">Hansschlegelia zhihuaiae</name>
    <dbReference type="NCBI Taxonomy" id="405005"/>
    <lineage>
        <taxon>Bacteria</taxon>
        <taxon>Pseudomonadati</taxon>
        <taxon>Pseudomonadota</taxon>
        <taxon>Alphaproteobacteria</taxon>
        <taxon>Hyphomicrobiales</taxon>
        <taxon>Methylopilaceae</taxon>
        <taxon>Hansschlegelia</taxon>
    </lineage>
</organism>
<accession>A0A4Q0MEW3</accession>
<dbReference type="SUPFAM" id="SSF109709">
    <property type="entry name" value="KorB DNA-binding domain-like"/>
    <property type="match status" value="1"/>
</dbReference>
<dbReference type="CDD" id="cd16405">
    <property type="entry name" value="RepB_like_N"/>
    <property type="match status" value="1"/>
</dbReference>
<dbReference type="PANTHER" id="PTHR33375:SF1">
    <property type="entry name" value="CHROMOSOME-PARTITIONING PROTEIN PARB-RELATED"/>
    <property type="match status" value="1"/>
</dbReference>
<dbReference type="InterPro" id="IPR003115">
    <property type="entry name" value="ParB_N"/>
</dbReference>
<dbReference type="InterPro" id="IPR011111">
    <property type="entry name" value="Plasmid_RepB"/>
</dbReference>
<dbReference type="GO" id="GO:0007059">
    <property type="term" value="P:chromosome segregation"/>
    <property type="evidence" value="ECO:0007669"/>
    <property type="project" value="TreeGrafter"/>
</dbReference>
<dbReference type="RefSeq" id="WP_128778312.1">
    <property type="nucleotide sequence ID" value="NZ_RYFI01000015.1"/>
</dbReference>
<dbReference type="Gene3D" id="1.10.10.2830">
    <property type="match status" value="1"/>
</dbReference>
<dbReference type="InterPro" id="IPR036086">
    <property type="entry name" value="ParB/Sulfiredoxin_sf"/>
</dbReference>
<name>A0A4Q0MEW3_9HYPH</name>
<evidence type="ECO:0000313" key="4">
    <source>
        <dbReference type="Proteomes" id="UP000289708"/>
    </source>
</evidence>
<proteinExistence type="inferred from homology"/>
<comment type="similarity">
    <text evidence="1">Belongs to the ParB family.</text>
</comment>
<dbReference type="Gene3D" id="3.90.1530.30">
    <property type="match status" value="1"/>
</dbReference>
<dbReference type="Pfam" id="PF07506">
    <property type="entry name" value="RepB"/>
    <property type="match status" value="1"/>
</dbReference>
<dbReference type="InterPro" id="IPR004437">
    <property type="entry name" value="ParB/RepB/Spo0J"/>
</dbReference>
<dbReference type="InterPro" id="IPR017819">
    <property type="entry name" value="Plasmid_partition_RepB"/>
</dbReference>
<dbReference type="SUPFAM" id="SSF110849">
    <property type="entry name" value="ParB/Sulfiredoxin"/>
    <property type="match status" value="1"/>
</dbReference>
<protein>
    <submittedName>
        <fullName evidence="3">Plasmid partitioning protein RepB</fullName>
    </submittedName>
</protein>
<dbReference type="AlphaFoldDB" id="A0A4Q0MEW3"/>
<dbReference type="OrthoDB" id="7908920at2"/>
<gene>
    <name evidence="3" type="primary">repB</name>
    <name evidence="3" type="ORF">EK403_15125</name>
</gene>
<dbReference type="InterPro" id="IPR050336">
    <property type="entry name" value="Chromosome_partition/occlusion"/>
</dbReference>
<sequence>MARKNLLADLIEGGHSSLAGEAAAAAPEQRVPTLGSRGAVGAMSRSLEQLSAERDAAKVLSERLVSGQDVVEIDADLVDDSIIPDRMKGSDANFASFKESIRTRGQLVPALLRPHPTQPGRYQTAYGHRRVQALRELGRPVRAVVQDLSDDELVVAQGKENGEREDLSFIERARYATLLEDRNFKRDTIMAALSVDKTELSRLISIYRAIPAELSDAIGPAPKVGRRRWLEFVEHLGDRKPAKTLEALLGNPKFLAGSSDDRFRMALSILTAREGKTAKATVWTANDGKRIAKIDRSPSRFILSVDEKAAPSFGDFVLDRLPDLYEAFRKSKEGA</sequence>
<dbReference type="GO" id="GO:0005694">
    <property type="term" value="C:chromosome"/>
    <property type="evidence" value="ECO:0007669"/>
    <property type="project" value="TreeGrafter"/>
</dbReference>
<dbReference type="Proteomes" id="UP000289708">
    <property type="component" value="Unassembled WGS sequence"/>
</dbReference>
<dbReference type="EMBL" id="RYFI01000015">
    <property type="protein sequence ID" value="RXF71416.1"/>
    <property type="molecule type" value="Genomic_DNA"/>
</dbReference>
<dbReference type="InterPro" id="IPR037972">
    <property type="entry name" value="RepB_N"/>
</dbReference>